<keyword evidence="7" id="KW-0972">Capsule biogenesis/degradation</keyword>
<name>A0ABZ2SXB1_9ENTE</name>
<accession>A0ABZ2SXB1</accession>
<dbReference type="InterPro" id="IPR003856">
    <property type="entry name" value="LPS_length_determ_N"/>
</dbReference>
<evidence type="ECO:0000256" key="4">
    <source>
        <dbReference type="ARBA" id="ARBA00020739"/>
    </source>
</evidence>
<evidence type="ECO:0000256" key="12">
    <source>
        <dbReference type="SAM" id="Phobius"/>
    </source>
</evidence>
<evidence type="ECO:0000313" key="15">
    <source>
        <dbReference type="Proteomes" id="UP000664360"/>
    </source>
</evidence>
<dbReference type="RefSeq" id="WP_206859537.1">
    <property type="nucleotide sequence ID" value="NZ_CP147250.1"/>
</dbReference>
<evidence type="ECO:0000256" key="1">
    <source>
        <dbReference type="ARBA" id="ARBA00004651"/>
    </source>
</evidence>
<evidence type="ECO:0000256" key="6">
    <source>
        <dbReference type="ARBA" id="ARBA00022692"/>
    </source>
</evidence>
<evidence type="ECO:0000256" key="2">
    <source>
        <dbReference type="ARBA" id="ARBA00005132"/>
    </source>
</evidence>
<feature type="transmembrane region" description="Helical" evidence="12">
    <location>
        <begin position="18"/>
        <end position="36"/>
    </location>
</feature>
<evidence type="ECO:0000256" key="3">
    <source>
        <dbReference type="ARBA" id="ARBA00006683"/>
    </source>
</evidence>
<keyword evidence="15" id="KW-1185">Reference proteome</keyword>
<evidence type="ECO:0000313" key="14">
    <source>
        <dbReference type="EMBL" id="WYJ80253.1"/>
    </source>
</evidence>
<evidence type="ECO:0000256" key="8">
    <source>
        <dbReference type="ARBA" id="ARBA00022989"/>
    </source>
</evidence>
<keyword evidence="9 12" id="KW-0472">Membrane</keyword>
<keyword evidence="5" id="KW-1003">Cell membrane</keyword>
<comment type="subcellular location">
    <subcellularLocation>
        <location evidence="1">Cell membrane</location>
        <topology evidence="1">Multi-pass membrane protein</topology>
    </subcellularLocation>
</comment>
<organism evidence="14 15">
    <name type="scientific">Candidatus Enterococcus mangumiae</name>
    <dbReference type="NCBI Taxonomy" id="2230878"/>
    <lineage>
        <taxon>Bacteria</taxon>
        <taxon>Bacillati</taxon>
        <taxon>Bacillota</taxon>
        <taxon>Bacilli</taxon>
        <taxon>Lactobacillales</taxon>
        <taxon>Enterococcaceae</taxon>
        <taxon>Enterococcus</taxon>
    </lineage>
</organism>
<comment type="function">
    <text evidence="11">Required for CpsD phosphorylation. Involved in the regulation of capsular polysaccharide biosynthesis. May be part of a complex that directs the coordinated polymerization and export to the cell surface of the capsular polysaccharide.</text>
</comment>
<dbReference type="PANTHER" id="PTHR32309:SF13">
    <property type="entry name" value="FERRIC ENTEROBACTIN TRANSPORT PROTEIN FEPE"/>
    <property type="match status" value="1"/>
</dbReference>
<evidence type="ECO:0000256" key="5">
    <source>
        <dbReference type="ARBA" id="ARBA00022475"/>
    </source>
</evidence>
<dbReference type="PANTHER" id="PTHR32309">
    <property type="entry name" value="TYROSINE-PROTEIN KINASE"/>
    <property type="match status" value="1"/>
</dbReference>
<dbReference type="Pfam" id="PF02706">
    <property type="entry name" value="Wzz"/>
    <property type="match status" value="1"/>
</dbReference>
<sequence length="245" mass="27451">MQGTNQLLKTFRLLRQNLWIILLSTVFFAAGGYIFTEKFITPTYKATTQLVAKTTVTPESDETLNDANYKLLMINTYKSLVTSYSILDDAQKKIKETQDIDLNVDQIRQMITVAQEENSQIFSISVLSEKPEIAQVVSEKVAESFSAKVGELLGEGNSVSIISPARTSGTPISPNLKMNTVMFALIGWLVAVIGIFIWSLSNQILEKEDNFEETLGLLNLGNVAEMKPTQNEKSKKKLYVVEERR</sequence>
<reference evidence="14 15" key="1">
    <citation type="submission" date="2024-03" db="EMBL/GenBank/DDBJ databases">
        <title>The Genome Sequence of Enterococcus sp. DIV1094.</title>
        <authorList>
            <consortium name="The Broad Institute Genomics Platform"/>
            <consortium name="The Broad Institute Microbial Omics Core"/>
            <consortium name="The Broad Institute Genomic Center for Infectious Diseases"/>
            <person name="Earl A."/>
            <person name="Manson A."/>
            <person name="Gilmore M."/>
            <person name="Schwartman J."/>
            <person name="Shea T."/>
            <person name="Abouelleil A."/>
            <person name="Cao P."/>
            <person name="Chapman S."/>
            <person name="Cusick C."/>
            <person name="Young S."/>
            <person name="Neafsey D."/>
            <person name="Nusbaum C."/>
            <person name="Birren B."/>
        </authorList>
    </citation>
    <scope>NUCLEOTIDE SEQUENCE [LARGE SCALE GENOMIC DNA]</scope>
    <source>
        <strain evidence="14 15">DIV1094</strain>
    </source>
</reference>
<feature type="transmembrane region" description="Helical" evidence="12">
    <location>
        <begin position="181"/>
        <end position="200"/>
    </location>
</feature>
<keyword evidence="8 12" id="KW-1133">Transmembrane helix</keyword>
<keyword evidence="6 12" id="KW-0812">Transmembrane</keyword>
<dbReference type="Proteomes" id="UP000664360">
    <property type="component" value="Chromosome"/>
</dbReference>
<evidence type="ECO:0000256" key="11">
    <source>
        <dbReference type="ARBA" id="ARBA00045736"/>
    </source>
</evidence>
<dbReference type="EMBL" id="CP147250">
    <property type="protein sequence ID" value="WYJ80253.1"/>
    <property type="molecule type" value="Genomic_DNA"/>
</dbReference>
<protein>
    <recommendedName>
        <fullName evidence="4">Capsular polysaccharide biosynthesis protein CpsC</fullName>
    </recommendedName>
</protein>
<keyword evidence="10" id="KW-0270">Exopolysaccharide synthesis</keyword>
<comment type="pathway">
    <text evidence="2">Capsule biogenesis; capsule polysaccharide biosynthesis.</text>
</comment>
<feature type="domain" description="Polysaccharide chain length determinant N-terminal" evidence="13">
    <location>
        <begin position="7"/>
        <end position="90"/>
    </location>
</feature>
<evidence type="ECO:0000256" key="7">
    <source>
        <dbReference type="ARBA" id="ARBA00022903"/>
    </source>
</evidence>
<evidence type="ECO:0000256" key="9">
    <source>
        <dbReference type="ARBA" id="ARBA00023136"/>
    </source>
</evidence>
<gene>
    <name evidence="14" type="ORF">DOK79_001810</name>
</gene>
<evidence type="ECO:0000256" key="10">
    <source>
        <dbReference type="ARBA" id="ARBA00023169"/>
    </source>
</evidence>
<proteinExistence type="inferred from homology"/>
<comment type="similarity">
    <text evidence="3">Belongs to the CpsC/CapA family.</text>
</comment>
<dbReference type="InterPro" id="IPR050445">
    <property type="entry name" value="Bact_polysacc_biosynth/exp"/>
</dbReference>
<evidence type="ECO:0000259" key="13">
    <source>
        <dbReference type="Pfam" id="PF02706"/>
    </source>
</evidence>